<feature type="domain" description="UspA" evidence="3">
    <location>
        <begin position="1"/>
        <end position="146"/>
    </location>
</feature>
<keyword evidence="2" id="KW-0963">Cytoplasm</keyword>
<name>A0A840A0C6_9CAUL</name>
<proteinExistence type="inferred from homology"/>
<dbReference type="PIRSF" id="PIRSF006276">
    <property type="entry name" value="UspA"/>
    <property type="match status" value="1"/>
</dbReference>
<dbReference type="PANTHER" id="PTHR46268:SF15">
    <property type="entry name" value="UNIVERSAL STRESS PROTEIN HP_0031"/>
    <property type="match status" value="1"/>
</dbReference>
<comment type="subcellular location">
    <subcellularLocation>
        <location evidence="2">Cytoplasm</location>
    </subcellularLocation>
</comment>
<evidence type="ECO:0000259" key="3">
    <source>
        <dbReference type="Pfam" id="PF00582"/>
    </source>
</evidence>
<keyword evidence="5" id="KW-1185">Reference proteome</keyword>
<comment type="caution">
    <text evidence="4">The sequence shown here is derived from an EMBL/GenBank/DDBJ whole genome shotgun (WGS) entry which is preliminary data.</text>
</comment>
<dbReference type="InterPro" id="IPR014729">
    <property type="entry name" value="Rossmann-like_a/b/a_fold"/>
</dbReference>
<dbReference type="RefSeq" id="WP_183773335.1">
    <property type="nucleotide sequence ID" value="NZ_JACIDK010000003.1"/>
</dbReference>
<dbReference type="AlphaFoldDB" id="A0A840A0C6"/>
<dbReference type="GO" id="GO:0005737">
    <property type="term" value="C:cytoplasm"/>
    <property type="evidence" value="ECO:0007669"/>
    <property type="project" value="UniProtKB-SubCell"/>
</dbReference>
<dbReference type="Gene3D" id="3.40.50.620">
    <property type="entry name" value="HUPs"/>
    <property type="match status" value="1"/>
</dbReference>
<accession>A0A840A0C6</accession>
<dbReference type="PANTHER" id="PTHR46268">
    <property type="entry name" value="STRESS RESPONSE PROTEIN NHAX"/>
    <property type="match status" value="1"/>
</dbReference>
<gene>
    <name evidence="4" type="ORF">GGQ61_002576</name>
</gene>
<dbReference type="InterPro" id="IPR006015">
    <property type="entry name" value="Universal_stress_UspA"/>
</dbReference>
<dbReference type="EMBL" id="JACIDK010000003">
    <property type="protein sequence ID" value="MBB3891848.1"/>
    <property type="molecule type" value="Genomic_DNA"/>
</dbReference>
<organism evidence="4 5">
    <name type="scientific">Phenylobacterium haematophilum</name>
    <dbReference type="NCBI Taxonomy" id="98513"/>
    <lineage>
        <taxon>Bacteria</taxon>
        <taxon>Pseudomonadati</taxon>
        <taxon>Pseudomonadota</taxon>
        <taxon>Alphaproteobacteria</taxon>
        <taxon>Caulobacterales</taxon>
        <taxon>Caulobacteraceae</taxon>
        <taxon>Phenylobacterium</taxon>
    </lineage>
</organism>
<evidence type="ECO:0000256" key="1">
    <source>
        <dbReference type="ARBA" id="ARBA00008791"/>
    </source>
</evidence>
<dbReference type="Proteomes" id="UP000530564">
    <property type="component" value="Unassembled WGS sequence"/>
</dbReference>
<evidence type="ECO:0000313" key="4">
    <source>
        <dbReference type="EMBL" id="MBB3891848.1"/>
    </source>
</evidence>
<sequence>MYKHVLISTDGSETAQKGVDQGLALAKALGAQVTLITVTEPFPVYASAAGGWIPTEMGNYDEIQKEFADRVLGLAKAVADKAGVAAKTLHVPNSPPAEAIIETAKSQGVDIIVMASHGRRGLGRLILGSQTSEVLSHAPVPVLVVR</sequence>
<comment type="similarity">
    <text evidence="1 2">Belongs to the universal stress protein A family.</text>
</comment>
<dbReference type="CDD" id="cd00293">
    <property type="entry name" value="USP-like"/>
    <property type="match status" value="1"/>
</dbReference>
<evidence type="ECO:0000313" key="5">
    <source>
        <dbReference type="Proteomes" id="UP000530564"/>
    </source>
</evidence>
<dbReference type="InterPro" id="IPR006016">
    <property type="entry name" value="UspA"/>
</dbReference>
<dbReference type="PRINTS" id="PR01438">
    <property type="entry name" value="UNVRSLSTRESS"/>
</dbReference>
<evidence type="ECO:0000256" key="2">
    <source>
        <dbReference type="PIRNR" id="PIRNR006276"/>
    </source>
</evidence>
<reference evidence="4 5" key="1">
    <citation type="submission" date="2020-08" db="EMBL/GenBank/DDBJ databases">
        <title>Genomic Encyclopedia of Type Strains, Phase IV (KMG-IV): sequencing the most valuable type-strain genomes for metagenomic binning, comparative biology and taxonomic classification.</title>
        <authorList>
            <person name="Goeker M."/>
        </authorList>
    </citation>
    <scope>NUCLEOTIDE SEQUENCE [LARGE SCALE GENOMIC DNA]</scope>
    <source>
        <strain evidence="4 5">DSM 21793</strain>
    </source>
</reference>
<dbReference type="SUPFAM" id="SSF52402">
    <property type="entry name" value="Adenine nucleotide alpha hydrolases-like"/>
    <property type="match status" value="1"/>
</dbReference>
<protein>
    <recommendedName>
        <fullName evidence="2">Universal stress protein</fullName>
    </recommendedName>
</protein>
<dbReference type="Pfam" id="PF00582">
    <property type="entry name" value="Usp"/>
    <property type="match status" value="1"/>
</dbReference>